<dbReference type="Proteomes" id="UP000236291">
    <property type="component" value="Unassembled WGS sequence"/>
</dbReference>
<evidence type="ECO:0000256" key="4">
    <source>
        <dbReference type="ARBA" id="ARBA00023163"/>
    </source>
</evidence>
<evidence type="ECO:0000313" key="8">
    <source>
        <dbReference type="EMBL" id="PNX86146.1"/>
    </source>
</evidence>
<evidence type="ECO:0000256" key="2">
    <source>
        <dbReference type="ARBA" id="ARBA00023015"/>
    </source>
</evidence>
<reference evidence="8 9" key="1">
    <citation type="journal article" date="2014" name="Am. J. Bot.">
        <title>Genome assembly and annotation for red clover (Trifolium pratense; Fabaceae).</title>
        <authorList>
            <person name="Istvanek J."/>
            <person name="Jaros M."/>
            <person name="Krenek A."/>
            <person name="Repkova J."/>
        </authorList>
    </citation>
    <scope>NUCLEOTIDE SEQUENCE [LARGE SCALE GENOMIC DNA]</scope>
    <source>
        <strain evidence="9">cv. Tatra</strain>
        <tissue evidence="8">Young leaves</tissue>
    </source>
</reference>
<dbReference type="EMBL" id="ASHM01050444">
    <property type="protein sequence ID" value="PNX86146.1"/>
    <property type="molecule type" value="Genomic_DNA"/>
</dbReference>
<evidence type="ECO:0000313" key="9">
    <source>
        <dbReference type="Proteomes" id="UP000236291"/>
    </source>
</evidence>
<dbReference type="Gene3D" id="6.10.140.920">
    <property type="match status" value="1"/>
</dbReference>
<dbReference type="GO" id="GO:0000978">
    <property type="term" value="F:RNA polymerase II cis-regulatory region sequence-specific DNA binding"/>
    <property type="evidence" value="ECO:0007669"/>
    <property type="project" value="TreeGrafter"/>
</dbReference>
<evidence type="ECO:0000259" key="7">
    <source>
        <dbReference type="PROSITE" id="PS50066"/>
    </source>
</evidence>
<evidence type="ECO:0000256" key="1">
    <source>
        <dbReference type="ARBA" id="ARBA00004123"/>
    </source>
</evidence>
<proteinExistence type="predicted"/>
<keyword evidence="2" id="KW-0805">Transcription regulation</keyword>
<dbReference type="Gene3D" id="3.40.1810.10">
    <property type="entry name" value="Transcription factor, MADS-box"/>
    <property type="match status" value="1"/>
</dbReference>
<dbReference type="GO" id="GO:0005634">
    <property type="term" value="C:nucleus"/>
    <property type="evidence" value="ECO:0007669"/>
    <property type="project" value="UniProtKB-SubCell"/>
</dbReference>
<dbReference type="FunFam" id="3.40.1810.10:FF:000006">
    <property type="entry name" value="Agamous-like MADS-box protein AGL62"/>
    <property type="match status" value="1"/>
</dbReference>
<dbReference type="PANTHER" id="PTHR11945:SF818">
    <property type="entry name" value="AGAMOUS-LIKE MADS-BOX PROTEIN AGL62"/>
    <property type="match status" value="1"/>
</dbReference>
<dbReference type="InterPro" id="IPR033896">
    <property type="entry name" value="MEF2-like_N"/>
</dbReference>
<dbReference type="GO" id="GO:0045944">
    <property type="term" value="P:positive regulation of transcription by RNA polymerase II"/>
    <property type="evidence" value="ECO:0007669"/>
    <property type="project" value="InterPro"/>
</dbReference>
<dbReference type="SMART" id="SM00432">
    <property type="entry name" value="MADS"/>
    <property type="match status" value="1"/>
</dbReference>
<organism evidence="8 9">
    <name type="scientific">Trifolium pratense</name>
    <name type="common">Red clover</name>
    <dbReference type="NCBI Taxonomy" id="57577"/>
    <lineage>
        <taxon>Eukaryota</taxon>
        <taxon>Viridiplantae</taxon>
        <taxon>Streptophyta</taxon>
        <taxon>Embryophyta</taxon>
        <taxon>Tracheophyta</taxon>
        <taxon>Spermatophyta</taxon>
        <taxon>Magnoliopsida</taxon>
        <taxon>eudicotyledons</taxon>
        <taxon>Gunneridae</taxon>
        <taxon>Pentapetalae</taxon>
        <taxon>rosids</taxon>
        <taxon>fabids</taxon>
        <taxon>Fabales</taxon>
        <taxon>Fabaceae</taxon>
        <taxon>Papilionoideae</taxon>
        <taxon>50 kb inversion clade</taxon>
        <taxon>NPAAA clade</taxon>
        <taxon>Hologalegina</taxon>
        <taxon>IRL clade</taxon>
        <taxon>Trifolieae</taxon>
        <taxon>Trifolium</taxon>
    </lineage>
</organism>
<dbReference type="InterPro" id="IPR036879">
    <property type="entry name" value="TF_MADSbox_sf"/>
</dbReference>
<comment type="caution">
    <text evidence="8">The sequence shown here is derived from an EMBL/GenBank/DDBJ whole genome shotgun (WGS) entry which is preliminary data.</text>
</comment>
<dbReference type="Pfam" id="PF00319">
    <property type="entry name" value="SRF-TF"/>
    <property type="match status" value="1"/>
</dbReference>
<dbReference type="AlphaFoldDB" id="A0A2K3M5S8"/>
<evidence type="ECO:0000256" key="5">
    <source>
        <dbReference type="ARBA" id="ARBA00023242"/>
    </source>
</evidence>
<dbReference type="PANTHER" id="PTHR11945">
    <property type="entry name" value="MADS BOX PROTEIN"/>
    <property type="match status" value="1"/>
</dbReference>
<reference evidence="8 9" key="2">
    <citation type="journal article" date="2017" name="Front. Plant Sci.">
        <title>Gene Classification and Mining of Molecular Markers Useful in Red Clover (Trifolium pratense) Breeding.</title>
        <authorList>
            <person name="Istvanek J."/>
            <person name="Dluhosova J."/>
            <person name="Dluhos P."/>
            <person name="Patkova L."/>
            <person name="Nedelnik J."/>
            <person name="Repkova J."/>
        </authorList>
    </citation>
    <scope>NUCLEOTIDE SEQUENCE [LARGE SCALE GENOMIC DNA]</scope>
    <source>
        <strain evidence="9">cv. Tatra</strain>
        <tissue evidence="8">Young leaves</tissue>
    </source>
</reference>
<dbReference type="InterPro" id="IPR002100">
    <property type="entry name" value="TF_MADSbox"/>
</dbReference>
<dbReference type="GO" id="GO:0046983">
    <property type="term" value="F:protein dimerization activity"/>
    <property type="evidence" value="ECO:0007669"/>
    <property type="project" value="InterPro"/>
</dbReference>
<dbReference type="PROSITE" id="PS50066">
    <property type="entry name" value="MADS_BOX_2"/>
    <property type="match status" value="1"/>
</dbReference>
<dbReference type="SUPFAM" id="SSF55455">
    <property type="entry name" value="SRF-like"/>
    <property type="match status" value="1"/>
</dbReference>
<feature type="coiled-coil region" evidence="6">
    <location>
        <begin position="88"/>
        <end position="115"/>
    </location>
</feature>
<feature type="non-terminal residue" evidence="8">
    <location>
        <position position="285"/>
    </location>
</feature>
<keyword evidence="3" id="KW-0238">DNA-binding</keyword>
<keyword evidence="5" id="KW-0539">Nucleus</keyword>
<dbReference type="GO" id="GO:0000981">
    <property type="term" value="F:DNA-binding transcription factor activity, RNA polymerase II-specific"/>
    <property type="evidence" value="ECO:0007669"/>
    <property type="project" value="TreeGrafter"/>
</dbReference>
<dbReference type="PRINTS" id="PR00404">
    <property type="entry name" value="MADSDOMAIN"/>
</dbReference>
<evidence type="ECO:0000256" key="3">
    <source>
        <dbReference type="ARBA" id="ARBA00023125"/>
    </source>
</evidence>
<keyword evidence="4" id="KW-0804">Transcription</keyword>
<keyword evidence="6" id="KW-0175">Coiled coil</keyword>
<name>A0A2K3M5S8_TRIPR</name>
<dbReference type="CDD" id="cd00265">
    <property type="entry name" value="MADS_MEF2_like"/>
    <property type="match status" value="1"/>
</dbReference>
<sequence length="285" mass="32317">MSSGRKSRGRQKIEMKKITNESSMLVTFSKRRTGLFKKASELSTLCGANVALIIFSPSGKAFSFGHPNVDTVIDRYLSLVPSQNNGDMQFIEADVRELNSQLTRFNNALDIERRRSVELSHMHNMNETQCWLNRPVDEMNFDQLESLKNALENLKKHIAEHPARLVIQGAFTQTMPFFVGDGLSSNMDVHHQPNYQKGQRFPTQPFQDHMLQPYLFDYNNMGGGGYGPFETDSSSNMHVNHQSNHQQGQIFQAQPFQDPILQPYLFDCNNMGGGGYRPFENGSSS</sequence>
<comment type="subcellular location">
    <subcellularLocation>
        <location evidence="1">Nucleus</location>
    </subcellularLocation>
</comment>
<protein>
    <submittedName>
        <fullName evidence="8">MADS-box transcription factor</fullName>
    </submittedName>
</protein>
<gene>
    <name evidence="8" type="ORF">L195_g042223</name>
</gene>
<evidence type="ECO:0000256" key="6">
    <source>
        <dbReference type="SAM" id="Coils"/>
    </source>
</evidence>
<feature type="domain" description="MADS-box" evidence="7">
    <location>
        <begin position="8"/>
        <end position="68"/>
    </location>
</feature>
<accession>A0A2K3M5S8</accession>